<proteinExistence type="predicted"/>
<protein>
    <submittedName>
        <fullName evidence="2">ElaB/YqjD/DUF883 family membrane-anchored ribosome-binding protein</fullName>
    </submittedName>
</protein>
<gene>
    <name evidence="2" type="ORF">J2S15_002299</name>
</gene>
<organism evidence="2 3">
    <name type="scientific">Breznakia pachnodae</name>
    <dbReference type="NCBI Taxonomy" id="265178"/>
    <lineage>
        <taxon>Bacteria</taxon>
        <taxon>Bacillati</taxon>
        <taxon>Bacillota</taxon>
        <taxon>Erysipelotrichia</taxon>
        <taxon>Erysipelotrichales</taxon>
        <taxon>Erysipelotrichaceae</taxon>
        <taxon>Breznakia</taxon>
    </lineage>
</organism>
<dbReference type="RefSeq" id="WP_307408378.1">
    <property type="nucleotide sequence ID" value="NZ_JAUSUR010000004.1"/>
</dbReference>
<evidence type="ECO:0000313" key="3">
    <source>
        <dbReference type="Proteomes" id="UP001230220"/>
    </source>
</evidence>
<evidence type="ECO:0000313" key="2">
    <source>
        <dbReference type="EMBL" id="MDQ0361549.1"/>
    </source>
</evidence>
<dbReference type="EMBL" id="JAUSUR010000004">
    <property type="protein sequence ID" value="MDQ0361549.1"/>
    <property type="molecule type" value="Genomic_DNA"/>
</dbReference>
<name>A0ABU0E495_9FIRM</name>
<keyword evidence="1" id="KW-0175">Coiled coil</keyword>
<accession>A0ABU0E495</accession>
<sequence>MSKVLDKKISDLEKKKQKQLNEQEKIKKELEDIDQQLKPLYKLKSDADAAKKRLSEIEEKAKQL</sequence>
<reference evidence="2 3" key="1">
    <citation type="submission" date="2023-07" db="EMBL/GenBank/DDBJ databases">
        <title>Genomic Encyclopedia of Type Strains, Phase IV (KMG-IV): sequencing the most valuable type-strain genomes for metagenomic binning, comparative biology and taxonomic classification.</title>
        <authorList>
            <person name="Goeker M."/>
        </authorList>
    </citation>
    <scope>NUCLEOTIDE SEQUENCE [LARGE SCALE GENOMIC DNA]</scope>
    <source>
        <strain evidence="2 3">DSM 16784</strain>
    </source>
</reference>
<keyword evidence="3" id="KW-1185">Reference proteome</keyword>
<dbReference type="Proteomes" id="UP001230220">
    <property type="component" value="Unassembled WGS sequence"/>
</dbReference>
<evidence type="ECO:0000256" key="1">
    <source>
        <dbReference type="SAM" id="Coils"/>
    </source>
</evidence>
<comment type="caution">
    <text evidence="2">The sequence shown here is derived from an EMBL/GenBank/DDBJ whole genome shotgun (WGS) entry which is preliminary data.</text>
</comment>
<feature type="coiled-coil region" evidence="1">
    <location>
        <begin position="2"/>
        <end position="60"/>
    </location>
</feature>